<dbReference type="Proteomes" id="UP001174909">
    <property type="component" value="Unassembled WGS sequence"/>
</dbReference>
<dbReference type="EMBL" id="CASHTH010003429">
    <property type="protein sequence ID" value="CAI8044862.1"/>
    <property type="molecule type" value="Genomic_DNA"/>
</dbReference>
<evidence type="ECO:0000256" key="1">
    <source>
        <dbReference type="SAM" id="MobiDB-lite"/>
    </source>
</evidence>
<evidence type="ECO:0000313" key="3">
    <source>
        <dbReference type="Proteomes" id="UP001174909"/>
    </source>
</evidence>
<keyword evidence="3" id="KW-1185">Reference proteome</keyword>
<protein>
    <submittedName>
        <fullName evidence="2">Uncharacterized protein</fullName>
    </submittedName>
</protein>
<evidence type="ECO:0000313" key="2">
    <source>
        <dbReference type="EMBL" id="CAI8044862.1"/>
    </source>
</evidence>
<sequence>MSVQVRVGRGFPERPVPQTRVADSPSTTATISDPGPEIPAPTAHSNTQREGEAHTPSTD</sequence>
<proteinExistence type="predicted"/>
<reference evidence="2" key="1">
    <citation type="submission" date="2023-03" db="EMBL/GenBank/DDBJ databases">
        <authorList>
            <person name="Steffen K."/>
            <person name="Cardenas P."/>
        </authorList>
    </citation>
    <scope>NUCLEOTIDE SEQUENCE</scope>
</reference>
<feature type="region of interest" description="Disordered" evidence="1">
    <location>
        <begin position="1"/>
        <end position="59"/>
    </location>
</feature>
<organism evidence="2 3">
    <name type="scientific">Geodia barretti</name>
    <name type="common">Barrett's horny sponge</name>
    <dbReference type="NCBI Taxonomy" id="519541"/>
    <lineage>
        <taxon>Eukaryota</taxon>
        <taxon>Metazoa</taxon>
        <taxon>Porifera</taxon>
        <taxon>Demospongiae</taxon>
        <taxon>Heteroscleromorpha</taxon>
        <taxon>Tetractinellida</taxon>
        <taxon>Astrophorina</taxon>
        <taxon>Geodiidae</taxon>
        <taxon>Geodia</taxon>
    </lineage>
</organism>
<accession>A0AA35XBM9</accession>
<name>A0AA35XBM9_GEOBA</name>
<comment type="caution">
    <text evidence="2">The sequence shown here is derived from an EMBL/GenBank/DDBJ whole genome shotgun (WGS) entry which is preliminary data.</text>
</comment>
<dbReference type="AlphaFoldDB" id="A0AA35XBM9"/>
<gene>
    <name evidence="2" type="ORF">GBAR_LOCUS24851</name>
</gene>